<keyword evidence="1" id="KW-1133">Transmembrane helix</keyword>
<keyword evidence="3" id="KW-1185">Reference proteome</keyword>
<keyword evidence="1" id="KW-0812">Transmembrane</keyword>
<name>A0ABW3TQ41_9MICO</name>
<reference evidence="3" key="1">
    <citation type="journal article" date="2019" name="Int. J. Syst. Evol. Microbiol.">
        <title>The Global Catalogue of Microorganisms (GCM) 10K type strain sequencing project: providing services to taxonomists for standard genome sequencing and annotation.</title>
        <authorList>
            <consortium name="The Broad Institute Genomics Platform"/>
            <consortium name="The Broad Institute Genome Sequencing Center for Infectious Disease"/>
            <person name="Wu L."/>
            <person name="Ma J."/>
        </authorList>
    </citation>
    <scope>NUCLEOTIDE SEQUENCE [LARGE SCALE GENOMIC DNA]</scope>
    <source>
        <strain evidence="3">CCUG 50213</strain>
    </source>
</reference>
<evidence type="ECO:0000313" key="2">
    <source>
        <dbReference type="EMBL" id="MFD1202851.1"/>
    </source>
</evidence>
<proteinExistence type="predicted"/>
<gene>
    <name evidence="2" type="ORF">ACFQ3U_13195</name>
</gene>
<sequence length="148" mass="15959">MTRRTRDLIRWGALVVLGCATALAFVATATAEHPWSSPAPVFVPVFGGLVVAAIWRFTGSSHLDWEFRGAPRASGELVEIAATDVSEAGSAAADLTIDVVTPEATFRAVTRTRINLGDMPRFVPGVAVEVAYLADRRVRFIRLLVPAR</sequence>
<feature type="transmembrane region" description="Helical" evidence="1">
    <location>
        <begin position="41"/>
        <end position="58"/>
    </location>
</feature>
<keyword evidence="1" id="KW-0472">Membrane</keyword>
<organism evidence="2 3">
    <name type="scientific">Leucobacter albus</name>
    <dbReference type="NCBI Taxonomy" id="272210"/>
    <lineage>
        <taxon>Bacteria</taxon>
        <taxon>Bacillati</taxon>
        <taxon>Actinomycetota</taxon>
        <taxon>Actinomycetes</taxon>
        <taxon>Micrococcales</taxon>
        <taxon>Microbacteriaceae</taxon>
        <taxon>Leucobacter</taxon>
    </lineage>
</organism>
<evidence type="ECO:0000256" key="1">
    <source>
        <dbReference type="SAM" id="Phobius"/>
    </source>
</evidence>
<comment type="caution">
    <text evidence="2">The sequence shown here is derived from an EMBL/GenBank/DDBJ whole genome shotgun (WGS) entry which is preliminary data.</text>
</comment>
<protein>
    <submittedName>
        <fullName evidence="2">Uncharacterized protein</fullName>
    </submittedName>
</protein>
<dbReference type="EMBL" id="JBHTLY010000006">
    <property type="protein sequence ID" value="MFD1202851.1"/>
    <property type="molecule type" value="Genomic_DNA"/>
</dbReference>
<dbReference type="Proteomes" id="UP001597181">
    <property type="component" value="Unassembled WGS sequence"/>
</dbReference>
<evidence type="ECO:0000313" key="3">
    <source>
        <dbReference type="Proteomes" id="UP001597181"/>
    </source>
</evidence>
<accession>A0ABW3TQ41</accession>
<dbReference type="RefSeq" id="WP_343962507.1">
    <property type="nucleotide sequence ID" value="NZ_BAAAKZ010000017.1"/>
</dbReference>